<organism evidence="1">
    <name type="scientific">bioreactor metagenome</name>
    <dbReference type="NCBI Taxonomy" id="1076179"/>
    <lineage>
        <taxon>unclassified sequences</taxon>
        <taxon>metagenomes</taxon>
        <taxon>ecological metagenomes</taxon>
    </lineage>
</organism>
<comment type="caution">
    <text evidence="1">The sequence shown here is derived from an EMBL/GenBank/DDBJ whole genome shotgun (WGS) entry which is preliminary data.</text>
</comment>
<protein>
    <submittedName>
        <fullName evidence="1">Uncharacterized protein</fullName>
    </submittedName>
</protein>
<evidence type="ECO:0000313" key="1">
    <source>
        <dbReference type="EMBL" id="MPN38069.1"/>
    </source>
</evidence>
<proteinExistence type="predicted"/>
<accession>A0A645HIP9</accession>
<reference evidence="1" key="1">
    <citation type="submission" date="2019-08" db="EMBL/GenBank/DDBJ databases">
        <authorList>
            <person name="Kucharzyk K."/>
            <person name="Murdoch R.W."/>
            <person name="Higgins S."/>
            <person name="Loffler F."/>
        </authorList>
    </citation>
    <scope>NUCLEOTIDE SEQUENCE</scope>
</reference>
<gene>
    <name evidence="1" type="ORF">SDC9_185592</name>
</gene>
<sequence length="42" mass="4957">MCNDEMNEKFYAMTIKVDVPIEDIANLELDRNILFTLHPMEV</sequence>
<dbReference type="EMBL" id="VSSQ01093070">
    <property type="protein sequence ID" value="MPN38069.1"/>
    <property type="molecule type" value="Genomic_DNA"/>
</dbReference>
<name>A0A645HIP9_9ZZZZ</name>
<dbReference type="AlphaFoldDB" id="A0A645HIP9"/>